<evidence type="ECO:0000313" key="13">
    <source>
        <dbReference type="Proteomes" id="UP000054686"/>
    </source>
</evidence>
<feature type="transmembrane region" description="Helical" evidence="9">
    <location>
        <begin position="26"/>
        <end position="47"/>
    </location>
</feature>
<dbReference type="GO" id="GO:0065002">
    <property type="term" value="P:intracellular protein transmembrane transport"/>
    <property type="evidence" value="ECO:0007669"/>
    <property type="project" value="UniProtKB-UniRule"/>
</dbReference>
<keyword evidence="5 9" id="KW-0653">Protein transport</keyword>
<dbReference type="InterPro" id="IPR048634">
    <property type="entry name" value="SecD_SecF_C"/>
</dbReference>
<evidence type="ECO:0000256" key="2">
    <source>
        <dbReference type="ARBA" id="ARBA00022448"/>
    </source>
</evidence>
<dbReference type="NCBIfam" id="TIGR00916">
    <property type="entry name" value="2A0604s01"/>
    <property type="match status" value="1"/>
</dbReference>
<accession>A0A0V8RR85</accession>
<evidence type="ECO:0000256" key="8">
    <source>
        <dbReference type="ARBA" id="ARBA00023136"/>
    </source>
</evidence>
<dbReference type="GO" id="GO:0006605">
    <property type="term" value="P:protein targeting"/>
    <property type="evidence" value="ECO:0007669"/>
    <property type="project" value="UniProtKB-UniRule"/>
</dbReference>
<feature type="transmembrane region" description="Helical" evidence="9">
    <location>
        <begin position="279"/>
        <end position="303"/>
    </location>
</feature>
<feature type="region of interest" description="Disordered" evidence="10">
    <location>
        <begin position="314"/>
        <end position="362"/>
    </location>
</feature>
<dbReference type="PANTHER" id="PTHR30081:SF8">
    <property type="entry name" value="PROTEIN TRANSLOCASE SUBUNIT SECF"/>
    <property type="match status" value="1"/>
</dbReference>
<proteinExistence type="inferred from homology"/>
<dbReference type="PRINTS" id="PR01755">
    <property type="entry name" value="SECFTRNLCASE"/>
</dbReference>
<keyword evidence="7 9" id="KW-0811">Translocation</keyword>
<keyword evidence="4 9" id="KW-0812">Transmembrane</keyword>
<evidence type="ECO:0000256" key="3">
    <source>
        <dbReference type="ARBA" id="ARBA00022475"/>
    </source>
</evidence>
<dbReference type="Proteomes" id="UP000054686">
    <property type="component" value="Unassembled WGS sequence"/>
</dbReference>
<dbReference type="OrthoDB" id="9774769at2"/>
<comment type="similarity">
    <text evidence="9">Belongs to the SecD/SecF family. SecF subfamily.</text>
</comment>
<evidence type="ECO:0000256" key="10">
    <source>
        <dbReference type="SAM" id="MobiDB-lite"/>
    </source>
</evidence>
<keyword evidence="3 9" id="KW-1003">Cell membrane</keyword>
<reference evidence="12 13" key="1">
    <citation type="submission" date="2015-10" db="EMBL/GenBank/DDBJ databases">
        <title>Draft Genome of Actinomyces odontolyticus subsp. actinosynbacter strain XH001.</title>
        <authorList>
            <person name="Mclean J.S."/>
            <person name="He X."/>
        </authorList>
    </citation>
    <scope>NUCLEOTIDE SEQUENCE [LARGE SCALE GENOMIC DNA]</scope>
    <source>
        <strain evidence="12 13">XH001</strain>
    </source>
</reference>
<gene>
    <name evidence="9" type="primary">secF</name>
    <name evidence="12" type="ORF">APY09_08230</name>
</gene>
<organism evidence="12 13">
    <name type="scientific">Schaalia odontolytica</name>
    <dbReference type="NCBI Taxonomy" id="1660"/>
    <lineage>
        <taxon>Bacteria</taxon>
        <taxon>Bacillati</taxon>
        <taxon>Actinomycetota</taxon>
        <taxon>Actinomycetes</taxon>
        <taxon>Actinomycetales</taxon>
        <taxon>Actinomycetaceae</taxon>
        <taxon>Schaalia</taxon>
    </lineage>
</organism>
<comment type="subunit">
    <text evidence="9">Forms a complex with SecD. Part of the essential Sec protein translocation apparatus which comprises SecA, SecYEG and auxiliary proteins SecDF. Other proteins may also be involved.</text>
</comment>
<comment type="subcellular location">
    <subcellularLocation>
        <location evidence="1 9">Cell membrane</location>
        <topology evidence="1 9">Multi-pass membrane protein</topology>
    </subcellularLocation>
</comment>
<sequence>MMSFAQWGNALYSGDKSYAVVPKRKVFVGLAAAVLVLGFALVAILGLNRSIEFTGGSQFDVAHVSDQSESFASHAVTSTGLVEGAPKVTRVGSDSVRIQTTSLDSAQTAQMRDALASAYGVDTTEVQSSSIGPSWGSSVTTKAAQSLVIFMALVALLMTVYFRSWRMAASALLALVHDIAVTIGVFAILQVEVSPATVIGFLTILGYSLYDTVVVFDKVRELTSDVYEQKHYTFAEYVNLAVNQTMVRSINTSVVALLPVGAILIIGSVALGPGTLVDISLALFVGMIAGTYSSIFIASPLLVTFQELSPKTREHNAAVDRARQGRHAADTPGASASVKVAPIKPGKRLGNENQPHRKKNHR</sequence>
<dbReference type="Gene3D" id="1.20.1640.10">
    <property type="entry name" value="Multidrug efflux transporter AcrB transmembrane domain"/>
    <property type="match status" value="1"/>
</dbReference>
<name>A0A0V8RR85_9ACTO</name>
<dbReference type="InterPro" id="IPR055344">
    <property type="entry name" value="SecD_SecF_C_bact"/>
</dbReference>
<evidence type="ECO:0000259" key="11">
    <source>
        <dbReference type="Pfam" id="PF02355"/>
    </source>
</evidence>
<dbReference type="InterPro" id="IPR005665">
    <property type="entry name" value="SecF_bac"/>
</dbReference>
<evidence type="ECO:0000256" key="7">
    <source>
        <dbReference type="ARBA" id="ARBA00023010"/>
    </source>
</evidence>
<feature type="transmembrane region" description="Helical" evidence="9">
    <location>
        <begin position="169"/>
        <end position="189"/>
    </location>
</feature>
<evidence type="ECO:0000256" key="1">
    <source>
        <dbReference type="ARBA" id="ARBA00004651"/>
    </source>
</evidence>
<dbReference type="SUPFAM" id="SSF82866">
    <property type="entry name" value="Multidrug efflux transporter AcrB transmembrane domain"/>
    <property type="match status" value="1"/>
</dbReference>
<keyword evidence="2 9" id="KW-0813">Transport</keyword>
<evidence type="ECO:0000313" key="12">
    <source>
        <dbReference type="EMBL" id="KSW10483.1"/>
    </source>
</evidence>
<feature type="compositionally biased region" description="Basic and acidic residues" evidence="10">
    <location>
        <begin position="314"/>
        <end position="329"/>
    </location>
</feature>
<feature type="domain" description="Protein export membrane protein SecD/SecF C-terminal" evidence="11">
    <location>
        <begin position="118"/>
        <end position="306"/>
    </location>
</feature>
<feature type="transmembrane region" description="Helical" evidence="9">
    <location>
        <begin position="195"/>
        <end position="216"/>
    </location>
</feature>
<dbReference type="AlphaFoldDB" id="A0A0V8RR85"/>
<protein>
    <recommendedName>
        <fullName evidence="9">Protein-export membrane protein SecF</fullName>
    </recommendedName>
</protein>
<dbReference type="PANTHER" id="PTHR30081">
    <property type="entry name" value="PROTEIN-EXPORT MEMBRANE PROTEIN SEC"/>
    <property type="match status" value="1"/>
</dbReference>
<dbReference type="GO" id="GO:0043952">
    <property type="term" value="P:protein transport by the Sec complex"/>
    <property type="evidence" value="ECO:0007669"/>
    <property type="project" value="UniProtKB-UniRule"/>
</dbReference>
<dbReference type="Pfam" id="PF02355">
    <property type="entry name" value="SecD_SecF_C"/>
    <property type="match status" value="1"/>
</dbReference>
<dbReference type="GO" id="GO:0015450">
    <property type="term" value="F:protein-transporting ATPase activity"/>
    <property type="evidence" value="ECO:0007669"/>
    <property type="project" value="InterPro"/>
</dbReference>
<evidence type="ECO:0000256" key="9">
    <source>
        <dbReference type="HAMAP-Rule" id="MF_01464"/>
    </source>
</evidence>
<evidence type="ECO:0000256" key="6">
    <source>
        <dbReference type="ARBA" id="ARBA00022989"/>
    </source>
</evidence>
<comment type="caution">
    <text evidence="12">The sequence shown here is derived from an EMBL/GenBank/DDBJ whole genome shotgun (WGS) entry which is preliminary data.</text>
</comment>
<dbReference type="NCBIfam" id="TIGR00966">
    <property type="entry name" value="transloc_SecF"/>
    <property type="match status" value="1"/>
</dbReference>
<evidence type="ECO:0000256" key="5">
    <source>
        <dbReference type="ARBA" id="ARBA00022927"/>
    </source>
</evidence>
<dbReference type="InterPro" id="IPR022645">
    <property type="entry name" value="SecD/SecF_bac"/>
</dbReference>
<dbReference type="RefSeq" id="WP_060567357.1">
    <property type="nucleotide sequence ID" value="NZ_CP040006.1"/>
</dbReference>
<dbReference type="HAMAP" id="MF_01464_B">
    <property type="entry name" value="SecF_B"/>
    <property type="match status" value="1"/>
</dbReference>
<dbReference type="InterPro" id="IPR022813">
    <property type="entry name" value="SecD/SecF_arch_bac"/>
</dbReference>
<keyword evidence="6 9" id="KW-1133">Transmembrane helix</keyword>
<dbReference type="EMBL" id="LLVT01000003">
    <property type="protein sequence ID" value="KSW10483.1"/>
    <property type="molecule type" value="Genomic_DNA"/>
</dbReference>
<feature type="transmembrane region" description="Helical" evidence="9">
    <location>
        <begin position="254"/>
        <end position="273"/>
    </location>
</feature>
<dbReference type="GO" id="GO:0005886">
    <property type="term" value="C:plasma membrane"/>
    <property type="evidence" value="ECO:0007669"/>
    <property type="project" value="UniProtKB-SubCell"/>
</dbReference>
<evidence type="ECO:0000256" key="4">
    <source>
        <dbReference type="ARBA" id="ARBA00022692"/>
    </source>
</evidence>
<feature type="transmembrane region" description="Helical" evidence="9">
    <location>
        <begin position="143"/>
        <end position="162"/>
    </location>
</feature>
<comment type="function">
    <text evidence="9">Part of the Sec protein translocase complex. Interacts with the SecYEG preprotein conducting channel. SecDF uses the proton motive force (PMF) to complete protein translocation after the ATP-dependent function of SecA.</text>
</comment>
<keyword evidence="8 9" id="KW-0472">Membrane</keyword>